<evidence type="ECO:0000256" key="8">
    <source>
        <dbReference type="PIRSR" id="PIRSR639901-1"/>
    </source>
</evidence>
<comment type="catalytic activity">
    <reaction evidence="7 10">
        <text>lipid IVA (E. coli) + CMP-3-deoxy-beta-D-manno-octulosonate = alpha-Kdo-(2-&gt;6)-lipid IVA (E. coli) + CMP + H(+)</text>
        <dbReference type="Rhea" id="RHEA:28066"/>
        <dbReference type="ChEBI" id="CHEBI:15378"/>
        <dbReference type="ChEBI" id="CHEBI:58603"/>
        <dbReference type="ChEBI" id="CHEBI:60364"/>
        <dbReference type="ChEBI" id="CHEBI:60377"/>
        <dbReference type="ChEBI" id="CHEBI:85987"/>
        <dbReference type="EC" id="2.4.99.12"/>
    </reaction>
</comment>
<evidence type="ECO:0000256" key="5">
    <source>
        <dbReference type="ARBA" id="ARBA00022679"/>
    </source>
</evidence>
<evidence type="ECO:0000313" key="12">
    <source>
        <dbReference type="EMBL" id="GGH11921.1"/>
    </source>
</evidence>
<comment type="caution">
    <text evidence="12">The sequence shown here is derived from an EMBL/GenBank/DDBJ whole genome shotgun (WGS) entry which is preliminary data.</text>
</comment>
<dbReference type="EMBL" id="BMES01000001">
    <property type="protein sequence ID" value="GGH11921.1"/>
    <property type="molecule type" value="Genomic_DNA"/>
</dbReference>
<comment type="subcellular location">
    <subcellularLocation>
        <location evidence="10">Cell membrane</location>
    </subcellularLocation>
</comment>
<name>A0A917MFZ3_9HYPH</name>
<evidence type="ECO:0000256" key="2">
    <source>
        <dbReference type="ARBA" id="ARBA00004713"/>
    </source>
</evidence>
<dbReference type="Gene3D" id="3.40.50.2000">
    <property type="entry name" value="Glycogen Phosphorylase B"/>
    <property type="match status" value="1"/>
</dbReference>
<evidence type="ECO:0000256" key="1">
    <source>
        <dbReference type="ARBA" id="ARBA00003394"/>
    </source>
</evidence>
<comment type="pathway">
    <text evidence="2 10">Bacterial outer membrane biogenesis; LPS core biosynthesis.</text>
</comment>
<dbReference type="AlphaFoldDB" id="A0A917MFZ3"/>
<reference evidence="12" key="2">
    <citation type="submission" date="2020-09" db="EMBL/GenBank/DDBJ databases">
        <authorList>
            <person name="Sun Q."/>
            <person name="Zhou Y."/>
        </authorList>
    </citation>
    <scope>NUCLEOTIDE SEQUENCE</scope>
    <source>
        <strain evidence="12">CGMCC 1.12214</strain>
    </source>
</reference>
<dbReference type="Pfam" id="PF04413">
    <property type="entry name" value="Glycos_transf_N"/>
    <property type="match status" value="1"/>
</dbReference>
<evidence type="ECO:0000256" key="7">
    <source>
        <dbReference type="ARBA" id="ARBA00049183"/>
    </source>
</evidence>
<dbReference type="PANTHER" id="PTHR42755">
    <property type="entry name" value="3-DEOXY-MANNO-OCTULOSONATE CYTIDYLYLTRANSFERASE"/>
    <property type="match status" value="1"/>
</dbReference>
<keyword evidence="10" id="KW-1003">Cell membrane</keyword>
<evidence type="ECO:0000313" key="13">
    <source>
        <dbReference type="Proteomes" id="UP000603912"/>
    </source>
</evidence>
<reference evidence="12" key="1">
    <citation type="journal article" date="2014" name="Int. J. Syst. Evol. Microbiol.">
        <title>Complete genome sequence of Corynebacterium casei LMG S-19264T (=DSM 44701T), isolated from a smear-ripened cheese.</title>
        <authorList>
            <consortium name="US DOE Joint Genome Institute (JGI-PGF)"/>
            <person name="Walter F."/>
            <person name="Albersmeier A."/>
            <person name="Kalinowski J."/>
            <person name="Ruckert C."/>
        </authorList>
    </citation>
    <scope>NUCLEOTIDE SEQUENCE</scope>
    <source>
        <strain evidence="12">CGMCC 1.12214</strain>
    </source>
</reference>
<comment type="similarity">
    <text evidence="10">Belongs to the glycosyltransferase group 1 family.</text>
</comment>
<keyword evidence="13" id="KW-1185">Reference proteome</keyword>
<evidence type="ECO:0000256" key="4">
    <source>
        <dbReference type="ARBA" id="ARBA00019077"/>
    </source>
</evidence>
<proteinExistence type="inferred from homology"/>
<comment type="function">
    <text evidence="1 10">Involved in lipopolysaccharide (LPS) biosynthesis. Catalyzes the transfer of 3-deoxy-D-manno-octulosonate (Kdo) residue(s) from CMP-Kdo to lipid IV(A), the tetraacyldisaccharide-1,4'-bisphosphate precursor of lipid A.</text>
</comment>
<evidence type="ECO:0000259" key="11">
    <source>
        <dbReference type="Pfam" id="PF04413"/>
    </source>
</evidence>
<keyword evidence="10" id="KW-0448">Lipopolysaccharide biosynthesis</keyword>
<evidence type="ECO:0000256" key="10">
    <source>
        <dbReference type="RuleBase" id="RU365103"/>
    </source>
</evidence>
<feature type="site" description="Transition state stabilizer" evidence="9">
    <location>
        <position position="133"/>
    </location>
</feature>
<dbReference type="GO" id="GO:0009244">
    <property type="term" value="P:lipopolysaccharide core region biosynthetic process"/>
    <property type="evidence" value="ECO:0007669"/>
    <property type="project" value="UniProtKB-UniRule"/>
</dbReference>
<protein>
    <recommendedName>
        <fullName evidence="4 10">3-deoxy-D-manno-octulosonic acid transferase</fullName>
        <shortName evidence="10">Kdo transferase</shortName>
        <ecNumber evidence="3 10">2.4.99.12</ecNumber>
    </recommendedName>
    <alternativeName>
        <fullName evidence="6 10">Lipid IV(A) 3-deoxy-D-manno-octulosonic acid transferase</fullName>
    </alternativeName>
</protein>
<dbReference type="GO" id="GO:0009245">
    <property type="term" value="P:lipid A biosynthetic process"/>
    <property type="evidence" value="ECO:0007669"/>
    <property type="project" value="TreeGrafter"/>
</dbReference>
<dbReference type="GO" id="GO:0043842">
    <property type="term" value="F:Kdo transferase activity"/>
    <property type="evidence" value="ECO:0007669"/>
    <property type="project" value="UniProtKB-EC"/>
</dbReference>
<evidence type="ECO:0000256" key="9">
    <source>
        <dbReference type="PIRSR" id="PIRSR639901-2"/>
    </source>
</evidence>
<evidence type="ECO:0000256" key="6">
    <source>
        <dbReference type="ARBA" id="ARBA00031445"/>
    </source>
</evidence>
<keyword evidence="10" id="KW-0472">Membrane</keyword>
<dbReference type="Gene3D" id="3.40.50.11720">
    <property type="entry name" value="3-Deoxy-D-manno-octulosonic-acid transferase, N-terminal domain"/>
    <property type="match status" value="1"/>
</dbReference>
<gene>
    <name evidence="12" type="primary">kdtA</name>
    <name evidence="12" type="ORF">GCM10007036_09330</name>
</gene>
<dbReference type="InterPro" id="IPR039901">
    <property type="entry name" value="Kdotransferase"/>
</dbReference>
<evidence type="ECO:0000256" key="3">
    <source>
        <dbReference type="ARBA" id="ARBA00012621"/>
    </source>
</evidence>
<dbReference type="SUPFAM" id="SSF53756">
    <property type="entry name" value="UDP-Glycosyltransferase/glycogen phosphorylase"/>
    <property type="match status" value="1"/>
</dbReference>
<keyword evidence="5 10" id="KW-0808">Transferase</keyword>
<dbReference type="PANTHER" id="PTHR42755:SF1">
    <property type="entry name" value="3-DEOXY-D-MANNO-OCTULOSONIC ACID TRANSFERASE, MITOCHONDRIAL-RELATED"/>
    <property type="match status" value="1"/>
</dbReference>
<dbReference type="Proteomes" id="UP000603912">
    <property type="component" value="Unassembled WGS sequence"/>
</dbReference>
<feature type="domain" description="3-deoxy-D-manno-octulosonic-acid transferase N-terminal" evidence="11">
    <location>
        <begin position="38"/>
        <end position="212"/>
    </location>
</feature>
<accession>A0A917MFZ3</accession>
<organism evidence="12 13">
    <name type="scientific">Alsobacter metallidurans</name>
    <dbReference type="NCBI Taxonomy" id="340221"/>
    <lineage>
        <taxon>Bacteria</taxon>
        <taxon>Pseudomonadati</taxon>
        <taxon>Pseudomonadota</taxon>
        <taxon>Alphaproteobacteria</taxon>
        <taxon>Hyphomicrobiales</taxon>
        <taxon>Alsobacteraceae</taxon>
        <taxon>Alsobacter</taxon>
    </lineage>
</organism>
<dbReference type="InterPro" id="IPR007507">
    <property type="entry name" value="Glycos_transf_N"/>
</dbReference>
<dbReference type="InterPro" id="IPR038107">
    <property type="entry name" value="Glycos_transf_N_sf"/>
</dbReference>
<dbReference type="EC" id="2.4.99.12" evidence="3 10"/>
<sequence length="428" mass="46486">MSTPLSLRAYMAGTRLLGPFTRLLLQARARRGKEERTRVGERRGEPSLARPRGRVAWLHGASVGETLSLLPVVERLTQRGLAVLVTSGTVTSARLLERRLPAGAFHQFAPLDVPAYVRRFLDHWQPDLVLIAESEIWPNMLVDVDRRGIPLVLVNARMSERSFRRWQRMGGMIEAVLGRFDLCLAQSPGDADRLARLGAPRVGVVGNLKFDVPPPPADPLRVSALSGLIAGRPCWIAASTHPGEDEIVAAVHRAIAPHFPGLLTIIAPRHPQRGDEIAAVAGDFELRAAQRSRGLEPDTSVDLYIADTMGELGLFYRIAPVVFVGKSLVGDGGQNPIEPAKLGAAILHGPHVQNFADVYAALDRDGGALAVPDAQQLANTLMRLLGDGMRMRKMARAAAATVDSFGGGVDRTMAAVEPYLMQMHLEER</sequence>
<feature type="active site" description="Proton acceptor" evidence="8">
    <location>
        <position position="65"/>
    </location>
</feature>
<dbReference type="GO" id="GO:0005886">
    <property type="term" value="C:plasma membrane"/>
    <property type="evidence" value="ECO:0007669"/>
    <property type="project" value="UniProtKB-SubCell"/>
</dbReference>
<feature type="site" description="Transition state stabilizer" evidence="9">
    <location>
        <position position="209"/>
    </location>
</feature>